<dbReference type="InterPro" id="IPR037219">
    <property type="entry name" value="Peptidase_M41-like"/>
</dbReference>
<dbReference type="InterPro" id="IPR001646">
    <property type="entry name" value="5peptide_repeat"/>
</dbReference>
<protein>
    <recommendedName>
        <fullName evidence="3">Pentapeptide repeat-containing protein</fullName>
    </recommendedName>
</protein>
<gene>
    <name evidence="2" type="ORF">METZ01_LOCUS340330</name>
</gene>
<name>A0A382QPW0_9ZZZZ</name>
<dbReference type="GO" id="GO:0004176">
    <property type="term" value="F:ATP-dependent peptidase activity"/>
    <property type="evidence" value="ECO:0007669"/>
    <property type="project" value="InterPro"/>
</dbReference>
<evidence type="ECO:0000256" key="1">
    <source>
        <dbReference type="SAM" id="MobiDB-lite"/>
    </source>
</evidence>
<dbReference type="PANTHER" id="PTHR14136">
    <property type="entry name" value="BTB_POZ DOMAIN-CONTAINING PROTEIN KCTD9"/>
    <property type="match status" value="1"/>
</dbReference>
<dbReference type="GO" id="GO:0005524">
    <property type="term" value="F:ATP binding"/>
    <property type="evidence" value="ECO:0007669"/>
    <property type="project" value="InterPro"/>
</dbReference>
<feature type="region of interest" description="Disordered" evidence="1">
    <location>
        <begin position="1"/>
        <end position="23"/>
    </location>
</feature>
<reference evidence="2" key="1">
    <citation type="submission" date="2018-05" db="EMBL/GenBank/DDBJ databases">
        <authorList>
            <person name="Lanie J.A."/>
            <person name="Ng W.-L."/>
            <person name="Kazmierczak K.M."/>
            <person name="Andrzejewski T.M."/>
            <person name="Davidsen T.M."/>
            <person name="Wayne K.J."/>
            <person name="Tettelin H."/>
            <person name="Glass J.I."/>
            <person name="Rusch D."/>
            <person name="Podicherti R."/>
            <person name="Tsui H.-C.T."/>
            <person name="Winkler M.E."/>
        </authorList>
    </citation>
    <scope>NUCLEOTIDE SEQUENCE</scope>
</reference>
<accession>A0A382QPW0</accession>
<dbReference type="EMBL" id="UINC01116026">
    <property type="protein sequence ID" value="SVC87476.1"/>
    <property type="molecule type" value="Genomic_DNA"/>
</dbReference>
<dbReference type="Gene3D" id="2.160.20.80">
    <property type="entry name" value="E3 ubiquitin-protein ligase SopA"/>
    <property type="match status" value="1"/>
</dbReference>
<dbReference type="Pfam" id="PF00805">
    <property type="entry name" value="Pentapeptide"/>
    <property type="match status" value="3"/>
</dbReference>
<dbReference type="GO" id="GO:0004222">
    <property type="term" value="F:metalloendopeptidase activity"/>
    <property type="evidence" value="ECO:0007669"/>
    <property type="project" value="InterPro"/>
</dbReference>
<evidence type="ECO:0008006" key="3">
    <source>
        <dbReference type="Google" id="ProtNLM"/>
    </source>
</evidence>
<proteinExistence type="predicted"/>
<evidence type="ECO:0000313" key="2">
    <source>
        <dbReference type="EMBL" id="SVC87476.1"/>
    </source>
</evidence>
<dbReference type="Gene3D" id="1.20.58.760">
    <property type="entry name" value="Peptidase M41"/>
    <property type="match status" value="1"/>
</dbReference>
<feature type="compositionally biased region" description="Polar residues" evidence="1">
    <location>
        <begin position="1"/>
        <end position="18"/>
    </location>
</feature>
<sequence length="311" mass="33495">TTRTLGSVSYPSPDNKNPQTDRRLSVAAWQKRRRKAKHRLLVSLAGPLAEWKKCRIGNGNGSDFARASALLDFLHPELRRIPTVPGDPRPRTEITEESRKRLWDRACNECRELLTRPEVWEWVEAVAEAALTYETLDGNHIDALNPSRTGDGYGEPKDLPPGHLPRPDFAGVNWAGADRSDSNLAGANLTGANLTGANLRMVNLNGAYLFGADLTGATLIEADLTDANLEWTTMKAANLDGATLRCADLTRANIAGANLCNADLSEANLSGTNLKGAEIAAASLSAAVADRNTVWPDGFNPTNAGVVTFTL</sequence>
<dbReference type="InterPro" id="IPR051082">
    <property type="entry name" value="Pentapeptide-BTB/POZ_domain"/>
</dbReference>
<dbReference type="SUPFAM" id="SSF140990">
    <property type="entry name" value="FtsH protease domain-like"/>
    <property type="match status" value="1"/>
</dbReference>
<organism evidence="2">
    <name type="scientific">marine metagenome</name>
    <dbReference type="NCBI Taxonomy" id="408172"/>
    <lineage>
        <taxon>unclassified sequences</taxon>
        <taxon>metagenomes</taxon>
        <taxon>ecological metagenomes</taxon>
    </lineage>
</organism>
<feature type="non-terminal residue" evidence="2">
    <location>
        <position position="1"/>
    </location>
</feature>
<dbReference type="SUPFAM" id="SSF141571">
    <property type="entry name" value="Pentapeptide repeat-like"/>
    <property type="match status" value="1"/>
</dbReference>
<dbReference type="AlphaFoldDB" id="A0A382QPW0"/>
<dbReference type="PANTHER" id="PTHR14136:SF17">
    <property type="entry name" value="BTB_POZ DOMAIN-CONTAINING PROTEIN KCTD9"/>
    <property type="match status" value="1"/>
</dbReference>
<dbReference type="GO" id="GO:0006508">
    <property type="term" value="P:proteolysis"/>
    <property type="evidence" value="ECO:0007669"/>
    <property type="project" value="InterPro"/>
</dbReference>
<feature type="region of interest" description="Disordered" evidence="1">
    <location>
        <begin position="145"/>
        <end position="164"/>
    </location>
</feature>